<organism evidence="22 24">
    <name type="scientific">Cricetulus griseus</name>
    <name type="common">Chinese hamster</name>
    <name type="synonym">Cricetulus barabensis griseus</name>
    <dbReference type="NCBI Taxonomy" id="10029"/>
    <lineage>
        <taxon>Eukaryota</taxon>
        <taxon>Metazoa</taxon>
        <taxon>Chordata</taxon>
        <taxon>Craniata</taxon>
        <taxon>Vertebrata</taxon>
        <taxon>Euteleostomi</taxon>
        <taxon>Mammalia</taxon>
        <taxon>Eutheria</taxon>
        <taxon>Euarchontoglires</taxon>
        <taxon>Glires</taxon>
        <taxon>Rodentia</taxon>
        <taxon>Myomorpha</taxon>
        <taxon>Muroidea</taxon>
        <taxon>Cricetidae</taxon>
        <taxon>Cricetinae</taxon>
        <taxon>Cricetulus</taxon>
    </lineage>
</organism>
<reference evidence="25" key="3">
    <citation type="journal article" date="2018" name="Biotechnol. Bioeng.">
        <title>A reference genome of the Chinese hamster based on a hybrid assembly strategy.</title>
        <authorList>
            <person name="Rupp O."/>
            <person name="MacDonald M.L."/>
            <person name="Li S."/>
            <person name="Dhiman H."/>
            <person name="Polson S."/>
            <person name="Griep S."/>
            <person name="Heffner K."/>
            <person name="Hernandez I."/>
            <person name="Brinkrolf K."/>
            <person name="Jadhav V."/>
            <person name="Samoudi M."/>
            <person name="Hao H."/>
            <person name="Kingham B."/>
            <person name="Goesmann A."/>
            <person name="Betenbaugh M.J."/>
            <person name="Lewis N.E."/>
            <person name="Borth N."/>
            <person name="Lee K.H."/>
        </authorList>
    </citation>
    <scope>NUCLEOTIDE SEQUENCE [LARGE SCALE GENOMIC DNA]</scope>
    <source>
        <strain evidence="25">17A/GY</strain>
    </source>
</reference>
<evidence type="ECO:0000256" key="13">
    <source>
        <dbReference type="ARBA" id="ARBA00023180"/>
    </source>
</evidence>
<dbReference type="Proteomes" id="UP001108280">
    <property type="component" value="Chromosome 5"/>
</dbReference>
<feature type="domain" description="C2H2-type" evidence="21">
    <location>
        <begin position="249"/>
        <end position="278"/>
    </location>
</feature>
<feature type="domain" description="C2H2-type" evidence="21">
    <location>
        <begin position="309"/>
        <end position="338"/>
    </location>
</feature>
<evidence type="ECO:0000259" key="21">
    <source>
        <dbReference type="PROSITE" id="PS50157"/>
    </source>
</evidence>
<comment type="function">
    <text evidence="15">Transcription factor that binds to the sequence motif 5'-CATCCCATAATA-3', and is specifically required to silence expression of fetal hemoglobin in adult erythroid cells. Prevents expression of fetal hemoglobin genes HBG1 and HBG2 through CHD4: acts as a direct transcriptional activator of CHD4, a central component of the NuRD complex that represses transcription of fetal hemoglobin genes HBG1 and HBG2 in erythroid cells. May also activate transcription of matrix-remodeling genes such as MMP1 during fibroblast senescence. May activate transcription of the gap junction gene GJC1, perhaps in response to increasing glucose. However, recent studies suggest that ZNF410 is dedicated to regulate expression of a single gene: CHD4.</text>
</comment>
<reference evidence="24" key="1">
    <citation type="journal article" date="2011" name="Nat. Biotechnol.">
        <title>The genomic sequence of the Chinese hamster ovary (CHO)-K1 cell line.</title>
        <authorList>
            <person name="Xu X."/>
            <person name="Nagarajan H."/>
            <person name="Lewis N.E."/>
            <person name="Pan S."/>
            <person name="Cai Z."/>
            <person name="Liu X."/>
            <person name="Chen W."/>
            <person name="Xie M."/>
            <person name="Wang W."/>
            <person name="Hammond S."/>
            <person name="Andersen M.R."/>
            <person name="Neff N."/>
            <person name="Passarelli B."/>
            <person name="Koh W."/>
            <person name="Fan H.C."/>
            <person name="Wang J."/>
            <person name="Gui Y."/>
            <person name="Lee K.H."/>
            <person name="Betenbaugh M.J."/>
            <person name="Quake S.R."/>
            <person name="Famili I."/>
            <person name="Palsson B.O."/>
            <person name="Wang J."/>
        </authorList>
    </citation>
    <scope>NUCLEOTIDE SEQUENCE [LARGE SCALE GENOMIC DNA]</scope>
    <source>
        <strain evidence="24">CHO K1 cell line</strain>
    </source>
</reference>
<keyword evidence="25" id="KW-1185">Reference proteome</keyword>
<evidence type="ECO:0000256" key="10">
    <source>
        <dbReference type="ARBA" id="ARBA00023125"/>
    </source>
</evidence>
<dbReference type="Proteomes" id="UP000694386">
    <property type="component" value="Unplaced"/>
</dbReference>
<evidence type="ECO:0000256" key="9">
    <source>
        <dbReference type="ARBA" id="ARBA00023015"/>
    </source>
</evidence>
<keyword evidence="8" id="KW-0832">Ubl conjugation</keyword>
<dbReference type="STRING" id="10029.G3HNH5"/>
<dbReference type="GO" id="GO:0003700">
    <property type="term" value="F:DNA-binding transcription factor activity"/>
    <property type="evidence" value="ECO:0007669"/>
    <property type="project" value="Ensembl"/>
</dbReference>
<evidence type="ECO:0000256" key="7">
    <source>
        <dbReference type="ARBA" id="ARBA00022833"/>
    </source>
</evidence>
<dbReference type="GO" id="GO:0015671">
    <property type="term" value="P:oxygen transport"/>
    <property type="evidence" value="ECO:0007669"/>
    <property type="project" value="Ensembl"/>
</dbReference>
<dbReference type="InterPro" id="IPR051061">
    <property type="entry name" value="Zinc_finger_trans_reg"/>
</dbReference>
<dbReference type="GO" id="GO:0045944">
    <property type="term" value="P:positive regulation of transcription by RNA polymerase II"/>
    <property type="evidence" value="ECO:0007669"/>
    <property type="project" value="Ensembl"/>
</dbReference>
<dbReference type="KEGG" id="cge:100750868"/>
<dbReference type="InterPro" id="IPR036236">
    <property type="entry name" value="Znf_C2H2_sf"/>
</dbReference>
<comment type="subunit">
    <text evidence="16">Interacts with CDKN2A/p14ARF.</text>
</comment>
<dbReference type="FunFam" id="3.30.160.60:FF:000441">
    <property type="entry name" value="zinc finger protein 410 isoform X1"/>
    <property type="match status" value="1"/>
</dbReference>
<dbReference type="PROSITE" id="PS50157">
    <property type="entry name" value="ZINC_FINGER_C2H2_2"/>
    <property type="match status" value="5"/>
</dbReference>
<dbReference type="RefSeq" id="XP_003505184.1">
    <property type="nucleotide sequence ID" value="XM_003505136.5"/>
</dbReference>
<name>G3HNH5_CRIGR</name>
<dbReference type="PaxDb" id="10029-XP_007622186.1"/>
<evidence type="ECO:0000256" key="3">
    <source>
        <dbReference type="ARBA" id="ARBA00022454"/>
    </source>
</evidence>
<dbReference type="FunFam" id="3.30.160.60:FF:000071">
    <property type="entry name" value="Putative zinc finger protein 143"/>
    <property type="match status" value="1"/>
</dbReference>
<dbReference type="OMA" id="XNDRSFI"/>
<keyword evidence="14" id="KW-0539">Nucleus</keyword>
<reference evidence="23" key="6">
    <citation type="submission" date="2025-05" db="UniProtKB">
        <authorList>
            <consortium name="Ensembl"/>
        </authorList>
    </citation>
    <scope>IDENTIFICATION</scope>
</reference>
<dbReference type="PANTHER" id="PTHR46179">
    <property type="entry name" value="ZINC FINGER PROTEIN"/>
    <property type="match status" value="1"/>
</dbReference>
<evidence type="ECO:0000313" key="24">
    <source>
        <dbReference type="Proteomes" id="UP000001075"/>
    </source>
</evidence>
<dbReference type="GeneID" id="100750868"/>
<feature type="domain" description="C2H2-type" evidence="21">
    <location>
        <begin position="279"/>
        <end position="308"/>
    </location>
</feature>
<dbReference type="SMART" id="SM00355">
    <property type="entry name" value="ZnF_C2H2"/>
    <property type="match status" value="5"/>
</dbReference>
<proteinExistence type="predicted"/>
<dbReference type="Pfam" id="PF00096">
    <property type="entry name" value="zf-C2H2"/>
    <property type="match status" value="4"/>
</dbReference>
<evidence type="ECO:0000313" key="23">
    <source>
        <dbReference type="Ensembl" id="ENSCGRP00001012749.1"/>
    </source>
</evidence>
<dbReference type="InterPro" id="IPR013087">
    <property type="entry name" value="Znf_C2H2_type"/>
</dbReference>
<evidence type="ECO:0000256" key="11">
    <source>
        <dbReference type="ARBA" id="ARBA00023159"/>
    </source>
</evidence>
<feature type="region of interest" description="Disordered" evidence="20">
    <location>
        <begin position="84"/>
        <end position="111"/>
    </location>
</feature>
<dbReference type="GO" id="GO:0008270">
    <property type="term" value="F:zinc ion binding"/>
    <property type="evidence" value="ECO:0007669"/>
    <property type="project" value="UniProtKB-KW"/>
</dbReference>
<feature type="domain" description="C2H2-type" evidence="21">
    <location>
        <begin position="339"/>
        <end position="361"/>
    </location>
</feature>
<dbReference type="Proteomes" id="UP000001075">
    <property type="component" value="Unassembled WGS sequence"/>
</dbReference>
<dbReference type="FunFam" id="3.30.160.60:FF:000221">
    <property type="entry name" value="Zinc finger protein 410"/>
    <property type="match status" value="1"/>
</dbReference>
<keyword evidence="12" id="KW-0804">Transcription</keyword>
<evidence type="ECO:0000256" key="20">
    <source>
        <dbReference type="SAM" id="MobiDB-lite"/>
    </source>
</evidence>
<reference evidence="26 27" key="5">
    <citation type="submission" date="2025-04" db="UniProtKB">
        <authorList>
            <consortium name="RefSeq"/>
        </authorList>
    </citation>
    <scope>IDENTIFICATION</scope>
    <source>
        <strain evidence="26 27">17A/GY</strain>
        <tissue evidence="26 27">Liver</tissue>
    </source>
</reference>
<dbReference type="PROSITE" id="PS00028">
    <property type="entry name" value="ZINC_FINGER_C2H2_1"/>
    <property type="match status" value="4"/>
</dbReference>
<evidence type="ECO:0000256" key="4">
    <source>
        <dbReference type="ARBA" id="ARBA00022723"/>
    </source>
</evidence>
<evidence type="ECO:0000313" key="25">
    <source>
        <dbReference type="Proteomes" id="UP001108280"/>
    </source>
</evidence>
<comment type="subcellular location">
    <subcellularLocation>
        <location evidence="2">Chromosome</location>
    </subcellularLocation>
    <subcellularLocation>
        <location evidence="1">Nucleus</location>
    </subcellularLocation>
</comment>
<evidence type="ECO:0000313" key="26">
    <source>
        <dbReference type="RefSeq" id="XP_027274281.1"/>
    </source>
</evidence>
<reference evidence="22" key="2">
    <citation type="submission" date="2011-08" db="EMBL/GenBank/DDBJ databases">
        <title>The genomic sequence of the Chinese hamster ovary CHO-K1 cell line.</title>
        <authorList>
            <person name="Xu X."/>
            <person name="Nagarajan H."/>
            <person name="Lewis N.E."/>
            <person name="Pan S."/>
            <person name="Cai Z."/>
            <person name="Liu X."/>
            <person name="Chen W."/>
            <person name="Xie M."/>
            <person name="Wang W."/>
            <person name="Hammond S."/>
            <person name="Andersen M.R."/>
            <person name="Neff N."/>
            <person name="Passarelli B."/>
            <person name="Koh W."/>
            <person name="Fan C.H."/>
            <person name="Wang J."/>
            <person name="Gui Y."/>
            <person name="Lee K.H."/>
            <person name="Betenbaugh M.J."/>
            <person name="Quake S.R."/>
            <person name="Famili I."/>
            <person name="Palsson B.O."/>
            <person name="Wang J."/>
        </authorList>
    </citation>
    <scope>NUCLEOTIDE SEQUENCE</scope>
</reference>
<keyword evidence="3" id="KW-0158">Chromosome</keyword>
<dbReference type="GO" id="GO:0005694">
    <property type="term" value="C:chromosome"/>
    <property type="evidence" value="ECO:0007669"/>
    <property type="project" value="UniProtKB-SubCell"/>
</dbReference>
<evidence type="ECO:0000256" key="16">
    <source>
        <dbReference type="ARBA" id="ARBA00064830"/>
    </source>
</evidence>
<keyword evidence="5" id="KW-0677">Repeat</keyword>
<evidence type="ECO:0000313" key="22">
    <source>
        <dbReference type="EMBL" id="EGW01644.1"/>
    </source>
</evidence>
<evidence type="ECO:0000256" key="15">
    <source>
        <dbReference type="ARBA" id="ARBA00055956"/>
    </source>
</evidence>
<evidence type="ECO:0000256" key="1">
    <source>
        <dbReference type="ARBA" id="ARBA00004123"/>
    </source>
</evidence>
<dbReference type="CTD" id="57862"/>
<dbReference type="AlphaFoldDB" id="G3HNH5"/>
<evidence type="ECO:0000256" key="18">
    <source>
        <dbReference type="ARBA" id="ARBA00079530"/>
    </source>
</evidence>
<keyword evidence="10" id="KW-0238">DNA-binding</keyword>
<protein>
    <recommendedName>
        <fullName evidence="17">Zinc finger protein 410</fullName>
    </recommendedName>
    <alternativeName>
        <fullName evidence="18">Another partner for ARF 1</fullName>
    </alternativeName>
</protein>
<evidence type="ECO:0000256" key="17">
    <source>
        <dbReference type="ARBA" id="ARBA00067821"/>
    </source>
</evidence>
<evidence type="ECO:0000313" key="27">
    <source>
        <dbReference type="RefSeq" id="XP_027274282.1"/>
    </source>
</evidence>
<reference evidence="25" key="4">
    <citation type="journal article" date="2020" name="Biotechnol. Bioeng.">
        <title>Chromosome-scale scaffolds for the Chinese hamster reference genome assembly to facilitate the study of the CHO epigenome.</title>
        <authorList>
            <person name="Hilliard W."/>
            <person name="MacDonald M."/>
            <person name="Lee K.H."/>
        </authorList>
    </citation>
    <scope>NUCLEOTIDE SEQUENCE [LARGE SCALE GENOMIC DNA]</scope>
    <source>
        <strain evidence="25">17A/GY</strain>
    </source>
</reference>
<keyword evidence="7" id="KW-0862">Zinc</keyword>
<accession>G3HNH5</accession>
<feature type="domain" description="C2H2-type" evidence="21">
    <location>
        <begin position="219"/>
        <end position="248"/>
    </location>
</feature>
<dbReference type="Gene3D" id="3.30.160.60">
    <property type="entry name" value="Classic Zinc Finger"/>
    <property type="match status" value="5"/>
</dbReference>
<dbReference type="PANTHER" id="PTHR46179:SF3">
    <property type="entry name" value="ZINC FINGER PROTEIN 410"/>
    <property type="match status" value="1"/>
</dbReference>
<keyword evidence="4" id="KW-0479">Metal-binding</keyword>
<dbReference type="GO" id="GO:0010629">
    <property type="term" value="P:negative regulation of gene expression"/>
    <property type="evidence" value="ECO:0007669"/>
    <property type="project" value="Ensembl"/>
</dbReference>
<dbReference type="eggNOG" id="KOG1721">
    <property type="taxonomic scope" value="Eukaryota"/>
</dbReference>
<dbReference type="OrthoDB" id="5977959at2759"/>
<keyword evidence="13" id="KW-0325">Glycoprotein</keyword>
<dbReference type="GO" id="GO:0003712">
    <property type="term" value="F:transcription coregulator activity"/>
    <property type="evidence" value="ECO:0007669"/>
    <property type="project" value="TreeGrafter"/>
</dbReference>
<keyword evidence="11" id="KW-0010">Activator</keyword>
<dbReference type="RefSeq" id="XP_027274281.1">
    <property type="nucleotide sequence ID" value="XM_027418480.2"/>
</dbReference>
<evidence type="ECO:0000256" key="6">
    <source>
        <dbReference type="ARBA" id="ARBA00022771"/>
    </source>
</evidence>
<evidence type="ECO:0000256" key="5">
    <source>
        <dbReference type="ARBA" id="ARBA00022737"/>
    </source>
</evidence>
<dbReference type="Ensembl" id="ENSCGRT00001016984.1">
    <property type="protein sequence ID" value="ENSCGRP00001012749.1"/>
    <property type="gene ID" value="ENSCGRG00001014072.1"/>
</dbReference>
<evidence type="ECO:0000256" key="2">
    <source>
        <dbReference type="ARBA" id="ARBA00004286"/>
    </source>
</evidence>
<gene>
    <name evidence="23 26 27" type="primary">Znf410</name>
    <name evidence="22" type="ORF">I79_012313</name>
</gene>
<dbReference type="FunFam" id="3.30.160.60:FF:000462">
    <property type="entry name" value="Zinc finger protein 410"/>
    <property type="match status" value="1"/>
</dbReference>
<sequence>MLSDELESKPELLVQFVQNTSIPLGQGLVESEAKDITCLSLLPVTEASECSRLMLPDDTPNHTNSSKEVPSSAVLRSLQVNVGPDGEETRAQTVQKSPEFLSTPESPSLLQDLQPSDSTSFILLNLTRAGLGSSAEHFVFVQDETEDSGNDFLSGESTDSSIPWFLRVQELAHDSLIAATRAQLAKNAKTSINGENVHLGSGDGQPKDSGPLPQVEKKLKCTVEGCDRTFVWPAHFKYHLKTHRNERSFMCPAEGCGKSFYVLQRLKVHMRTHNGEKPFMCHESGCGKQFTTAGNLKNHRRTHTGEKPFICEAQGCGRSFAEYSSLRKHLVVHSGEKPHQCQVCGKTFSQSGSRNVHMRKHHLQLGASGSQEQEQPAEPLMGSSLLEEASVPSKNLVSMNPQSSLGGESLNLPNTNSILGVDDEVLTEGSSRPLSSVTDVTHHLVTMQSGRQSYEVSVLTAVNPQELLNQGDLTERQT</sequence>
<dbReference type="SUPFAM" id="SSF57667">
    <property type="entry name" value="beta-beta-alpha zinc fingers"/>
    <property type="match status" value="3"/>
</dbReference>
<dbReference type="RefSeq" id="XP_027274282.1">
    <property type="nucleotide sequence ID" value="XM_027418481.2"/>
</dbReference>
<evidence type="ECO:0000256" key="12">
    <source>
        <dbReference type="ARBA" id="ARBA00023163"/>
    </source>
</evidence>
<dbReference type="EMBL" id="JH000544">
    <property type="protein sequence ID" value="EGW01644.1"/>
    <property type="molecule type" value="Genomic_DNA"/>
</dbReference>
<evidence type="ECO:0000256" key="8">
    <source>
        <dbReference type="ARBA" id="ARBA00022843"/>
    </source>
</evidence>
<dbReference type="GO" id="GO:0000978">
    <property type="term" value="F:RNA polymerase II cis-regulatory region sequence-specific DNA binding"/>
    <property type="evidence" value="ECO:0007669"/>
    <property type="project" value="Ensembl"/>
</dbReference>
<dbReference type="GeneTree" id="ENSGT00940000158098"/>
<keyword evidence="9" id="KW-0805">Transcription regulation</keyword>
<evidence type="ECO:0000256" key="19">
    <source>
        <dbReference type="PROSITE-ProRule" id="PRU00042"/>
    </source>
</evidence>
<dbReference type="GO" id="GO:0005634">
    <property type="term" value="C:nucleus"/>
    <property type="evidence" value="ECO:0007669"/>
    <property type="project" value="UniProtKB-SubCell"/>
</dbReference>
<keyword evidence="6 19" id="KW-0863">Zinc-finger</keyword>
<evidence type="ECO:0000256" key="14">
    <source>
        <dbReference type="ARBA" id="ARBA00023242"/>
    </source>
</evidence>